<dbReference type="PANTHER" id="PTHR24177:SF412">
    <property type="entry name" value="OS06G0285941 PROTEIN"/>
    <property type="match status" value="1"/>
</dbReference>
<dbReference type="PANTHER" id="PTHR24177">
    <property type="entry name" value="CASKIN"/>
    <property type="match status" value="1"/>
</dbReference>
<reference evidence="4" key="1">
    <citation type="submission" date="2024-06" db="EMBL/GenBank/DDBJ databases">
        <authorList>
            <person name="Ryan C."/>
        </authorList>
    </citation>
    <scope>NUCLEOTIDE SEQUENCE [LARGE SCALE GENOMIC DNA]</scope>
</reference>
<sequence>MSSEINEGRAVTVVDVAPSNETPPVITATTGRRRGIPVLIAPLLPSQRDDRGARAATGQEMGMGFQGFLLLEEADDDSQEAHRRKWTNEVMRAWMTVLATIAASVTFQAGLSPPGGFWQADDDQGHRAGDPVLRDQHWWRYQVFSFMNATAFVTSLTIIVFLASERYYHTVAKLLVLFLILFVDLISLIGAYIAGSTGYVSAVYVIVITVISFLSVIYIGEFMDEISMFFTRRMPCMVRLVLSRWFPVPADVVRSAQQQREVRISLTRTARRDERGWCCACCASAPRVEV</sequence>
<name>A0ABC9DEY7_9POAL</name>
<keyword evidence="1" id="KW-0812">Transmembrane</keyword>
<dbReference type="EMBL" id="OZ075143">
    <property type="protein sequence ID" value="CAL5038074.1"/>
    <property type="molecule type" value="Genomic_DNA"/>
</dbReference>
<dbReference type="InterPro" id="IPR026961">
    <property type="entry name" value="PGG_dom"/>
</dbReference>
<evidence type="ECO:0000313" key="4">
    <source>
        <dbReference type="Proteomes" id="UP001497457"/>
    </source>
</evidence>
<dbReference type="Proteomes" id="UP001497457">
    <property type="component" value="Chromosome 33rd"/>
</dbReference>
<gene>
    <name evidence="3" type="ORF">URODEC1_LOCUS84846</name>
</gene>
<feature type="transmembrane region" description="Helical" evidence="1">
    <location>
        <begin position="201"/>
        <end position="223"/>
    </location>
</feature>
<reference evidence="3 4" key="2">
    <citation type="submission" date="2024-10" db="EMBL/GenBank/DDBJ databases">
        <authorList>
            <person name="Ryan C."/>
        </authorList>
    </citation>
    <scope>NUCLEOTIDE SEQUENCE [LARGE SCALE GENOMIC DNA]</scope>
</reference>
<evidence type="ECO:0000259" key="2">
    <source>
        <dbReference type="Pfam" id="PF13962"/>
    </source>
</evidence>
<keyword evidence="1" id="KW-1133">Transmembrane helix</keyword>
<feature type="transmembrane region" description="Helical" evidence="1">
    <location>
        <begin position="93"/>
        <end position="111"/>
    </location>
</feature>
<keyword evidence="1" id="KW-0472">Membrane</keyword>
<keyword evidence="4" id="KW-1185">Reference proteome</keyword>
<organism evidence="3 4">
    <name type="scientific">Urochloa decumbens</name>
    <dbReference type="NCBI Taxonomy" id="240449"/>
    <lineage>
        <taxon>Eukaryota</taxon>
        <taxon>Viridiplantae</taxon>
        <taxon>Streptophyta</taxon>
        <taxon>Embryophyta</taxon>
        <taxon>Tracheophyta</taxon>
        <taxon>Spermatophyta</taxon>
        <taxon>Magnoliopsida</taxon>
        <taxon>Liliopsida</taxon>
        <taxon>Poales</taxon>
        <taxon>Poaceae</taxon>
        <taxon>PACMAD clade</taxon>
        <taxon>Panicoideae</taxon>
        <taxon>Panicodae</taxon>
        <taxon>Paniceae</taxon>
        <taxon>Melinidinae</taxon>
        <taxon>Urochloa</taxon>
    </lineage>
</organism>
<accession>A0ABC9DEY7</accession>
<feature type="transmembrane region" description="Helical" evidence="1">
    <location>
        <begin position="141"/>
        <end position="162"/>
    </location>
</feature>
<protein>
    <recommendedName>
        <fullName evidence="2">PGG domain-containing protein</fullName>
    </recommendedName>
</protein>
<proteinExistence type="predicted"/>
<feature type="transmembrane region" description="Helical" evidence="1">
    <location>
        <begin position="174"/>
        <end position="195"/>
    </location>
</feature>
<evidence type="ECO:0000313" key="3">
    <source>
        <dbReference type="EMBL" id="CAL5038074.1"/>
    </source>
</evidence>
<evidence type="ECO:0000256" key="1">
    <source>
        <dbReference type="SAM" id="Phobius"/>
    </source>
</evidence>
<dbReference type="AlphaFoldDB" id="A0ABC9DEY7"/>
<dbReference type="Pfam" id="PF13962">
    <property type="entry name" value="PGG"/>
    <property type="match status" value="1"/>
</dbReference>
<feature type="domain" description="PGG" evidence="2">
    <location>
        <begin position="90"/>
        <end position="197"/>
    </location>
</feature>